<dbReference type="GO" id="GO:0005524">
    <property type="term" value="F:ATP binding"/>
    <property type="evidence" value="ECO:0007669"/>
    <property type="project" value="UniProtKB-UniRule"/>
</dbReference>
<dbReference type="PANTHER" id="PTHR11070">
    <property type="entry name" value="UVRD / RECB / PCRA DNA HELICASE FAMILY MEMBER"/>
    <property type="match status" value="1"/>
</dbReference>
<protein>
    <recommendedName>
        <fullName evidence="13">DNA 3'-5' helicase</fullName>
        <ecNumber evidence="13">5.6.2.4</ecNumber>
    </recommendedName>
</protein>
<keyword evidence="6 16" id="KW-0347">Helicase</keyword>
<evidence type="ECO:0000256" key="12">
    <source>
        <dbReference type="ARBA" id="ARBA00034617"/>
    </source>
</evidence>
<dbReference type="InterPro" id="IPR013986">
    <property type="entry name" value="DExx_box_DNA_helicase_dom_sf"/>
</dbReference>
<dbReference type="PROSITE" id="PS51198">
    <property type="entry name" value="UVRD_HELICASE_ATP_BIND"/>
    <property type="match status" value="1"/>
</dbReference>
<dbReference type="GO" id="GO:0003677">
    <property type="term" value="F:DNA binding"/>
    <property type="evidence" value="ECO:0007669"/>
    <property type="project" value="UniProtKB-KW"/>
</dbReference>
<dbReference type="InterPro" id="IPR027417">
    <property type="entry name" value="P-loop_NTPase"/>
</dbReference>
<dbReference type="InterPro" id="IPR011604">
    <property type="entry name" value="PDDEXK-like_dom_sf"/>
</dbReference>
<evidence type="ECO:0000256" key="7">
    <source>
        <dbReference type="ARBA" id="ARBA00022839"/>
    </source>
</evidence>
<dbReference type="GO" id="GO:0000725">
    <property type="term" value="P:recombinational repair"/>
    <property type="evidence" value="ECO:0007669"/>
    <property type="project" value="TreeGrafter"/>
</dbReference>
<dbReference type="InterPro" id="IPR014017">
    <property type="entry name" value="DNA_helicase_UvrD-like_C"/>
</dbReference>
<evidence type="ECO:0000256" key="4">
    <source>
        <dbReference type="ARBA" id="ARBA00022763"/>
    </source>
</evidence>
<evidence type="ECO:0000256" key="13">
    <source>
        <dbReference type="ARBA" id="ARBA00034808"/>
    </source>
</evidence>
<evidence type="ECO:0000256" key="11">
    <source>
        <dbReference type="ARBA" id="ARBA00023235"/>
    </source>
</evidence>
<feature type="region of interest" description="Disordered" evidence="15">
    <location>
        <begin position="1"/>
        <end position="32"/>
    </location>
</feature>
<dbReference type="Proteomes" id="UP000560081">
    <property type="component" value="Unassembled WGS sequence"/>
</dbReference>
<keyword evidence="11" id="KW-0413">Isomerase</keyword>
<dbReference type="Pfam" id="PF12705">
    <property type="entry name" value="PDDEXK_1"/>
    <property type="match status" value="1"/>
</dbReference>
<evidence type="ECO:0000256" key="14">
    <source>
        <dbReference type="ARBA" id="ARBA00048988"/>
    </source>
</evidence>
<evidence type="ECO:0000256" key="1">
    <source>
        <dbReference type="ARBA" id="ARBA00009922"/>
    </source>
</evidence>
<evidence type="ECO:0000256" key="9">
    <source>
        <dbReference type="ARBA" id="ARBA00023125"/>
    </source>
</evidence>
<keyword evidence="7 16" id="KW-0269">Exonuclease</keyword>
<keyword evidence="8" id="KW-0067">ATP-binding</keyword>
<dbReference type="EC" id="5.6.2.4" evidence="13"/>
<evidence type="ECO:0000256" key="2">
    <source>
        <dbReference type="ARBA" id="ARBA00022722"/>
    </source>
</evidence>
<evidence type="ECO:0000256" key="6">
    <source>
        <dbReference type="ARBA" id="ARBA00022806"/>
    </source>
</evidence>
<feature type="compositionally biased region" description="Pro residues" evidence="15">
    <location>
        <begin position="1"/>
        <end position="14"/>
    </location>
</feature>
<evidence type="ECO:0000256" key="5">
    <source>
        <dbReference type="ARBA" id="ARBA00022801"/>
    </source>
</evidence>
<accession>A0A4Y8X3Q3</accession>
<keyword evidence="5" id="KW-0378">Hydrolase</keyword>
<evidence type="ECO:0000313" key="17">
    <source>
        <dbReference type="Proteomes" id="UP000560081"/>
    </source>
</evidence>
<sequence length="1166" mass="125035">MTARPTPDPTPRGPAAPASGEHGRADGLSGEDLALLIGEPPEELAPAAPEHARLVRGERSADTPLVLTAEQEAVASLSPGHGAVLVLGAPGTGRSTVAVELAARRIEQGLDPEALLVLAPTRDAAARLRDALTVRLAAAGHGTRAVTPVRTWAAYAFDLIRRARVTGPLRHLARPPRLLSGAEQDTVIAELLDTYAEGLAVPPAWPEEIAEAVDTRGFRREVRELVDRMSEFGVEPGHLQELGRRHSRPAWTAAAELVQDYRDRLDLGMAEAFDAAGLISAAVRLLTERFPEDPERDAAAVAFADAERARLRLVVVDDLQEAGPAVHDLLRQLARGTDTLLTASPDTTVEGFRGARPDLVSRYPAVLDPDPVPGAPAAPALDERIHVLTRGHRMTSEVQEGYLRLARRVRQRTVGVERTRTATVPAGDGGRVQACLVPSRAHEDQLVLERILRVHHEEEVPLDEILVVARSGARVAATARHLEAEGVPVVQDAAGAVLKDEPAVAPLLTLLRAVSAQAEDGEDAAALDADEAVALLRGRFGMATALHVRRLRQDLLAAERARGGARPSDELLVAALGDPSLAGEERDRHRALRRIAWMHGAGLAAAREPGATAETVLWAMWDASGRADHWRATALGRVEGAATRREARQADADLDAVVALFRVAERFVDQFPGAAPADFAAYMQSQDLPMDSLARRAEGADAVHVRTPAAAAGRQWHTVIVVGLQEGQWPNTTLRGQLLGATDLADLLTAPEAAAWPTDHRTRLAEVRQDELRMLAAAVSRARHRVVATAVRNEDESPSDFLDLLDPVADPAAGRPLTPVPPPLTAPALVARLRRRLEVPDEPAALVGLEDPAAAAGLAALAADGVVPADPAHWWGLAELSTAAPLTDTATEAVRLSPSRAQTALENPLNWLLYHVGSQAGGTLAQSVGTLVHSVAEHHPDGEPGAVRAELERRLPELGLPDGWAADVEHARARRLMEAYIGYWSEMRAAGRRPLAQEVVVRASLHWDDLEVEISGVIDRLEMDSQGRPYVVDLKTGRRAPTQEELLRLPQLAAYQVALRAEGLVRLLEAEETDPALREALAELARPSSPGGAALVQLGAGTQRTKVQEQPPLTDEDVWALQDVFAAARRTVGPRFLAVHGPGTRCALPSVCPLCSEGRQVTEWHR</sequence>
<keyword evidence="3" id="KW-0547">Nucleotide-binding</keyword>
<keyword evidence="9" id="KW-0238">DNA-binding</keyword>
<dbReference type="GO" id="GO:0033202">
    <property type="term" value="C:DNA helicase complex"/>
    <property type="evidence" value="ECO:0007669"/>
    <property type="project" value="TreeGrafter"/>
</dbReference>
<comment type="catalytic activity">
    <reaction evidence="12">
        <text>Couples ATP hydrolysis with the unwinding of duplex DNA by translocating in the 3'-5' direction.</text>
        <dbReference type="EC" id="5.6.2.4"/>
    </reaction>
</comment>
<name>A0A4Y8X3Q3_9MICC</name>
<dbReference type="SUPFAM" id="SSF52540">
    <property type="entry name" value="P-loop containing nucleoside triphosphate hydrolases"/>
    <property type="match status" value="1"/>
</dbReference>
<dbReference type="Gene3D" id="3.40.50.300">
    <property type="entry name" value="P-loop containing nucleotide triphosphate hydrolases"/>
    <property type="match status" value="3"/>
</dbReference>
<evidence type="ECO:0000256" key="15">
    <source>
        <dbReference type="SAM" id="MobiDB-lite"/>
    </source>
</evidence>
<dbReference type="InterPro" id="IPR038726">
    <property type="entry name" value="PDDEXK_AddAB-type"/>
</dbReference>
<dbReference type="GO" id="GO:0043138">
    <property type="term" value="F:3'-5' DNA helicase activity"/>
    <property type="evidence" value="ECO:0007669"/>
    <property type="project" value="UniProtKB-EC"/>
</dbReference>
<dbReference type="GO" id="GO:0005829">
    <property type="term" value="C:cytosol"/>
    <property type="evidence" value="ECO:0007669"/>
    <property type="project" value="TreeGrafter"/>
</dbReference>
<evidence type="ECO:0000256" key="3">
    <source>
        <dbReference type="ARBA" id="ARBA00022741"/>
    </source>
</evidence>
<dbReference type="PROSITE" id="PS51217">
    <property type="entry name" value="UVRD_HELICASE_CTER"/>
    <property type="match status" value="1"/>
</dbReference>
<comment type="similarity">
    <text evidence="1">Belongs to the helicase family. UvrD subfamily.</text>
</comment>
<keyword evidence="10" id="KW-0234">DNA repair</keyword>
<dbReference type="RefSeq" id="WP_135029590.1">
    <property type="nucleotide sequence ID" value="NZ_BMLA01000005.1"/>
</dbReference>
<dbReference type="Gene3D" id="3.90.320.10">
    <property type="match status" value="1"/>
</dbReference>
<dbReference type="GO" id="GO:0004527">
    <property type="term" value="F:exonuclease activity"/>
    <property type="evidence" value="ECO:0007669"/>
    <property type="project" value="UniProtKB-KW"/>
</dbReference>
<dbReference type="EMBL" id="JACHMC010000001">
    <property type="protein sequence ID" value="MBB4882361.1"/>
    <property type="molecule type" value="Genomic_DNA"/>
</dbReference>
<keyword evidence="2" id="KW-0540">Nuclease</keyword>
<evidence type="ECO:0000256" key="10">
    <source>
        <dbReference type="ARBA" id="ARBA00023204"/>
    </source>
</evidence>
<evidence type="ECO:0000256" key="8">
    <source>
        <dbReference type="ARBA" id="ARBA00022840"/>
    </source>
</evidence>
<comment type="caution">
    <text evidence="16">The sequence shown here is derived from an EMBL/GenBank/DDBJ whole genome shotgun (WGS) entry which is preliminary data.</text>
</comment>
<dbReference type="Pfam" id="PF00580">
    <property type="entry name" value="UvrD-helicase"/>
    <property type="match status" value="1"/>
</dbReference>
<reference evidence="16 17" key="1">
    <citation type="submission" date="2020-08" db="EMBL/GenBank/DDBJ databases">
        <title>Sequencing the genomes of 1000 actinobacteria strains.</title>
        <authorList>
            <person name="Klenk H.-P."/>
        </authorList>
    </citation>
    <scope>NUCLEOTIDE SEQUENCE [LARGE SCALE GENOMIC DNA]</scope>
    <source>
        <strain evidence="16 17">DSM 19079</strain>
    </source>
</reference>
<keyword evidence="17" id="KW-1185">Reference proteome</keyword>
<dbReference type="PANTHER" id="PTHR11070:SF59">
    <property type="entry name" value="DNA 3'-5' HELICASE"/>
    <property type="match status" value="1"/>
</dbReference>
<evidence type="ECO:0000313" key="16">
    <source>
        <dbReference type="EMBL" id="MBB4882361.1"/>
    </source>
</evidence>
<comment type="catalytic activity">
    <reaction evidence="14">
        <text>ATP + H2O = ADP + phosphate + H(+)</text>
        <dbReference type="Rhea" id="RHEA:13065"/>
        <dbReference type="ChEBI" id="CHEBI:15377"/>
        <dbReference type="ChEBI" id="CHEBI:15378"/>
        <dbReference type="ChEBI" id="CHEBI:30616"/>
        <dbReference type="ChEBI" id="CHEBI:43474"/>
        <dbReference type="ChEBI" id="CHEBI:456216"/>
        <dbReference type="EC" id="5.6.2.4"/>
    </reaction>
</comment>
<dbReference type="InterPro" id="IPR014016">
    <property type="entry name" value="UvrD-like_ATP-bd"/>
</dbReference>
<dbReference type="OrthoDB" id="5240387at2"/>
<dbReference type="Gene3D" id="1.10.10.160">
    <property type="match status" value="1"/>
</dbReference>
<organism evidence="16 17">
    <name type="scientific">Micrococcus flavus</name>
    <dbReference type="NCBI Taxonomy" id="384602"/>
    <lineage>
        <taxon>Bacteria</taxon>
        <taxon>Bacillati</taxon>
        <taxon>Actinomycetota</taxon>
        <taxon>Actinomycetes</taxon>
        <taxon>Micrococcales</taxon>
        <taxon>Micrococcaceae</taxon>
        <taxon>Micrococcus</taxon>
    </lineage>
</organism>
<dbReference type="AlphaFoldDB" id="A0A4Y8X3Q3"/>
<gene>
    <name evidence="16" type="ORF">BJ976_000712</name>
</gene>
<dbReference type="InterPro" id="IPR000212">
    <property type="entry name" value="DNA_helicase_UvrD/REP"/>
</dbReference>
<keyword evidence="4" id="KW-0227">DNA damage</keyword>
<proteinExistence type="inferred from homology"/>